<sequence length="416" mass="46810">MVGKISIGKSLIGVLNYNENKVKEGHAICMDAVGYGREASELSFYEKLNRMQRLTALNPKAKTNALHISLNFDPSEKPSDDLLRTIAASYMEKIGFGEQPYLVYRHTDAGHDHIHIMTTNIQSDGSRIDLHNIGMNRSGPATRELEIEFGLVKADAQKLSAPYILKPLIKIDYGKTETKRAVSNTVNAVIKNYAFTSLPEYNAVLKQYNVVADAGEKGSRMQENKGLLYYITDEKGNKKSVGIKASSIYGKPTIPELEKQFVKNEESRRGYQKAVKDKIDRVLANPAITTKGELIKALSRQQVYALLRTNEQGRLYGATFVDNEYKVVFNGSNLGKTYSANALNERLKGEEILKQTALRRSPKQRHSFPIIVTQRMFYIPRKNERRSDDCVRIHLVEKFSPAAPHSPGYRLSVSSF</sequence>
<dbReference type="Proteomes" id="UP000268007">
    <property type="component" value="Unassembled WGS sequence"/>
</dbReference>
<dbReference type="RefSeq" id="WP_121198463.1">
    <property type="nucleotide sequence ID" value="NZ_RBKU01000001.1"/>
</dbReference>
<keyword evidence="3" id="KW-1185">Reference proteome</keyword>
<evidence type="ECO:0000259" key="1">
    <source>
        <dbReference type="Pfam" id="PF03432"/>
    </source>
</evidence>
<gene>
    <name evidence="2" type="ORF">BDD43_3107</name>
</gene>
<dbReference type="InterPro" id="IPR005094">
    <property type="entry name" value="Endonuclease_MobA/VirD2"/>
</dbReference>
<accession>A0A495J3I1</accession>
<evidence type="ECO:0000313" key="3">
    <source>
        <dbReference type="Proteomes" id="UP000268007"/>
    </source>
</evidence>
<proteinExistence type="predicted"/>
<evidence type="ECO:0000313" key="2">
    <source>
        <dbReference type="EMBL" id="RKR82914.1"/>
    </source>
</evidence>
<organism evidence="2 3">
    <name type="scientific">Mucilaginibacter gracilis</name>
    <dbReference type="NCBI Taxonomy" id="423350"/>
    <lineage>
        <taxon>Bacteria</taxon>
        <taxon>Pseudomonadati</taxon>
        <taxon>Bacteroidota</taxon>
        <taxon>Sphingobacteriia</taxon>
        <taxon>Sphingobacteriales</taxon>
        <taxon>Sphingobacteriaceae</taxon>
        <taxon>Mucilaginibacter</taxon>
    </lineage>
</organism>
<protein>
    <submittedName>
        <fullName evidence="2">Relaxase/mobilization nuclease-like protein</fullName>
    </submittedName>
</protein>
<feature type="domain" description="MobA/VirD2-like nuclease" evidence="1">
    <location>
        <begin position="17"/>
        <end position="151"/>
    </location>
</feature>
<comment type="caution">
    <text evidence="2">The sequence shown here is derived from an EMBL/GenBank/DDBJ whole genome shotgun (WGS) entry which is preliminary data.</text>
</comment>
<dbReference type="AlphaFoldDB" id="A0A495J3I1"/>
<dbReference type="Pfam" id="PF03432">
    <property type="entry name" value="Relaxase"/>
    <property type="match status" value="1"/>
</dbReference>
<dbReference type="OrthoDB" id="915634at2"/>
<dbReference type="EMBL" id="RBKU01000001">
    <property type="protein sequence ID" value="RKR82914.1"/>
    <property type="molecule type" value="Genomic_DNA"/>
</dbReference>
<reference evidence="2 3" key="1">
    <citation type="submission" date="2018-10" db="EMBL/GenBank/DDBJ databases">
        <title>Genomic Encyclopedia of Archaeal and Bacterial Type Strains, Phase II (KMG-II): from individual species to whole genera.</title>
        <authorList>
            <person name="Goeker M."/>
        </authorList>
    </citation>
    <scope>NUCLEOTIDE SEQUENCE [LARGE SCALE GENOMIC DNA]</scope>
    <source>
        <strain evidence="2 3">DSM 18602</strain>
    </source>
</reference>
<name>A0A495J3I1_9SPHI</name>